<dbReference type="AlphaFoldDB" id="A0A7R8U9G7"/>
<dbReference type="OMA" id="PKWLVGP"/>
<keyword evidence="3 5" id="KW-1133">Transmembrane helix</keyword>
<protein>
    <recommendedName>
        <fullName evidence="8">Lipoma HMGIC fusion partner-like 2 protein</fullName>
    </recommendedName>
</protein>
<dbReference type="Gene3D" id="1.20.140.150">
    <property type="match status" value="1"/>
</dbReference>
<sequence>MCYVIITSGSLIWFVVSLIADMCILGAIVTPKWLIGPTQDASFIKSSNTTVYRIPSVGIYTRCKQMDRVGFHCGPFDLDGLATDNSIYPPEWKACMFFISLGFFILSGTVLLTLVTCCKQSAFGKSIHNLVGAAQVISGISVMIALFLHPLGWGAKRVMALCGPDAEAFFPAACSIGWAFYSAVAGVVLCFLCAGISMKAESSNMRSKVKRRVEDGERLVCVP</sequence>
<dbReference type="Proteomes" id="UP000594454">
    <property type="component" value="Chromosome 1"/>
</dbReference>
<keyword evidence="7" id="KW-1185">Reference proteome</keyword>
<gene>
    <name evidence="6" type="ORF">HERILL_LOCUS27</name>
</gene>
<evidence type="ECO:0008006" key="8">
    <source>
        <dbReference type="Google" id="ProtNLM"/>
    </source>
</evidence>
<evidence type="ECO:0000256" key="3">
    <source>
        <dbReference type="ARBA" id="ARBA00022989"/>
    </source>
</evidence>
<reference evidence="6 7" key="1">
    <citation type="submission" date="2020-11" db="EMBL/GenBank/DDBJ databases">
        <authorList>
            <person name="Wallbank WR R."/>
            <person name="Pardo Diaz C."/>
            <person name="Kozak K."/>
            <person name="Martin S."/>
            <person name="Jiggins C."/>
            <person name="Moest M."/>
            <person name="Warren A I."/>
            <person name="Generalovic N T."/>
            <person name="Byers J.R.P. K."/>
            <person name="Montejo-Kovacevich G."/>
            <person name="Yen C E."/>
        </authorList>
    </citation>
    <scope>NUCLEOTIDE SEQUENCE [LARGE SCALE GENOMIC DNA]</scope>
</reference>
<dbReference type="OrthoDB" id="10048434at2759"/>
<feature type="transmembrane region" description="Helical" evidence="5">
    <location>
        <begin position="96"/>
        <end position="118"/>
    </location>
</feature>
<dbReference type="Pfam" id="PF10242">
    <property type="entry name" value="L_HMGIC_fpl"/>
    <property type="match status" value="1"/>
</dbReference>
<accession>A0A7R8U9G7</accession>
<dbReference type="PANTHER" id="PTHR12489:SF19">
    <property type="entry name" value="LHFPL TETRASPAN SUBFAMILY MEMBER 2 PROTEIN"/>
    <property type="match status" value="1"/>
</dbReference>
<feature type="transmembrane region" description="Helical" evidence="5">
    <location>
        <begin position="12"/>
        <end position="35"/>
    </location>
</feature>
<feature type="transmembrane region" description="Helical" evidence="5">
    <location>
        <begin position="168"/>
        <end position="196"/>
    </location>
</feature>
<evidence type="ECO:0000313" key="7">
    <source>
        <dbReference type="Proteomes" id="UP000594454"/>
    </source>
</evidence>
<feature type="transmembrane region" description="Helical" evidence="5">
    <location>
        <begin position="130"/>
        <end position="148"/>
    </location>
</feature>
<dbReference type="FunCoup" id="A0A7R8U9G7">
    <property type="interactions" value="92"/>
</dbReference>
<dbReference type="EMBL" id="LR899009">
    <property type="protein sequence ID" value="CAD7076625.1"/>
    <property type="molecule type" value="Genomic_DNA"/>
</dbReference>
<name>A0A7R8U9G7_HERIL</name>
<comment type="subcellular location">
    <subcellularLocation>
        <location evidence="1">Membrane</location>
        <topology evidence="1">Multi-pass membrane protein</topology>
    </subcellularLocation>
</comment>
<evidence type="ECO:0000256" key="4">
    <source>
        <dbReference type="ARBA" id="ARBA00023136"/>
    </source>
</evidence>
<evidence type="ECO:0000256" key="1">
    <source>
        <dbReference type="ARBA" id="ARBA00004141"/>
    </source>
</evidence>
<evidence type="ECO:0000256" key="2">
    <source>
        <dbReference type="ARBA" id="ARBA00022692"/>
    </source>
</evidence>
<dbReference type="InterPro" id="IPR019372">
    <property type="entry name" value="LHFPL"/>
</dbReference>
<organism evidence="6 7">
    <name type="scientific">Hermetia illucens</name>
    <name type="common">Black soldier fly</name>
    <dbReference type="NCBI Taxonomy" id="343691"/>
    <lineage>
        <taxon>Eukaryota</taxon>
        <taxon>Metazoa</taxon>
        <taxon>Ecdysozoa</taxon>
        <taxon>Arthropoda</taxon>
        <taxon>Hexapoda</taxon>
        <taxon>Insecta</taxon>
        <taxon>Pterygota</taxon>
        <taxon>Neoptera</taxon>
        <taxon>Endopterygota</taxon>
        <taxon>Diptera</taxon>
        <taxon>Brachycera</taxon>
        <taxon>Stratiomyomorpha</taxon>
        <taxon>Stratiomyidae</taxon>
        <taxon>Hermetiinae</taxon>
        <taxon>Hermetia</taxon>
    </lineage>
</organism>
<keyword evidence="2 5" id="KW-0812">Transmembrane</keyword>
<keyword evidence="4 5" id="KW-0472">Membrane</keyword>
<dbReference type="GO" id="GO:0016020">
    <property type="term" value="C:membrane"/>
    <property type="evidence" value="ECO:0007669"/>
    <property type="project" value="UniProtKB-SubCell"/>
</dbReference>
<dbReference type="InParanoid" id="A0A7R8U9G7"/>
<dbReference type="PANTHER" id="PTHR12489">
    <property type="entry name" value="LIPOMA HMGIC FUSION PARTNER-LIKE PROTEIN"/>
    <property type="match status" value="1"/>
</dbReference>
<evidence type="ECO:0000313" key="6">
    <source>
        <dbReference type="EMBL" id="CAD7076625.1"/>
    </source>
</evidence>
<proteinExistence type="predicted"/>
<evidence type="ECO:0000256" key="5">
    <source>
        <dbReference type="SAM" id="Phobius"/>
    </source>
</evidence>